<evidence type="ECO:0000256" key="5">
    <source>
        <dbReference type="ARBA" id="ARBA00013948"/>
    </source>
</evidence>
<dbReference type="SUPFAM" id="SSF56112">
    <property type="entry name" value="Protein kinase-like (PK-like)"/>
    <property type="match status" value="1"/>
</dbReference>
<dbReference type="GO" id="GO:0005634">
    <property type="term" value="C:nucleus"/>
    <property type="evidence" value="ECO:0007669"/>
    <property type="project" value="TreeGrafter"/>
</dbReference>
<dbReference type="AlphaFoldDB" id="A0A9X0BKL0"/>
<evidence type="ECO:0000313" key="13">
    <source>
        <dbReference type="EMBL" id="KAJ5470664.1"/>
    </source>
</evidence>
<dbReference type="InterPro" id="IPR000719">
    <property type="entry name" value="Prot_kinase_dom"/>
</dbReference>
<dbReference type="InterPro" id="IPR011009">
    <property type="entry name" value="Kinase-like_dom_sf"/>
</dbReference>
<organism evidence="13 14">
    <name type="scientific">Penicillium desertorum</name>
    <dbReference type="NCBI Taxonomy" id="1303715"/>
    <lineage>
        <taxon>Eukaryota</taxon>
        <taxon>Fungi</taxon>
        <taxon>Dikarya</taxon>
        <taxon>Ascomycota</taxon>
        <taxon>Pezizomycotina</taxon>
        <taxon>Eurotiomycetes</taxon>
        <taxon>Eurotiomycetidae</taxon>
        <taxon>Eurotiales</taxon>
        <taxon>Aspergillaceae</taxon>
        <taxon>Penicillium</taxon>
    </lineage>
</organism>
<gene>
    <name evidence="13" type="ORF">N7530_008021</name>
</gene>
<evidence type="ECO:0000259" key="12">
    <source>
        <dbReference type="PROSITE" id="PS50011"/>
    </source>
</evidence>
<keyword evidence="7" id="KW-0779">Telomere</keyword>
<comment type="subunit">
    <text evidence="3">Component of the EKC/KEOPS complex composed of at least BUD32, CGI121, GON7, KAE1 and PCC1; the whole complex dimerizes.</text>
</comment>
<evidence type="ECO:0000256" key="4">
    <source>
        <dbReference type="ARBA" id="ARBA00012513"/>
    </source>
</evidence>
<evidence type="ECO:0000256" key="8">
    <source>
        <dbReference type="ARBA" id="ARBA00030980"/>
    </source>
</evidence>
<comment type="function">
    <text evidence="1">Component of the EKC/KEOPS complex that is required for the formation of a threonylcarbamoyl group on adenosine at position 37 (t(6)A37) in tRNAs that read codons beginning with adenine. The complex is probably involved in the transfer of the threonylcarbamoyl moiety of threonylcarbamoyl-AMP (TC-AMP) to the N6 group of A37. BUD32 has ATPase activity in the context of the EKC/KEOPS complex and likely plays a supporting role to the catalytic subunit KAE1. The EKC/KEOPS complex also promotes both telomere uncapping and telomere elongation. The complex is required for efficient recruitment of transcriptional coactivators.</text>
</comment>
<evidence type="ECO:0000256" key="7">
    <source>
        <dbReference type="ARBA" id="ARBA00022895"/>
    </source>
</evidence>
<comment type="subcellular location">
    <subcellularLocation>
        <location evidence="2">Chromosome</location>
        <location evidence="2">Telomere</location>
    </subcellularLocation>
</comment>
<comment type="caution">
    <text evidence="13">The sequence shown here is derived from an EMBL/GenBank/DDBJ whole genome shotgun (WGS) entry which is preliminary data.</text>
</comment>
<comment type="catalytic activity">
    <reaction evidence="11">
        <text>L-seryl-[protein] + ATP = O-phospho-L-seryl-[protein] + ADP + H(+)</text>
        <dbReference type="Rhea" id="RHEA:17989"/>
        <dbReference type="Rhea" id="RHEA-COMP:9863"/>
        <dbReference type="Rhea" id="RHEA-COMP:11604"/>
        <dbReference type="ChEBI" id="CHEBI:15378"/>
        <dbReference type="ChEBI" id="CHEBI:29999"/>
        <dbReference type="ChEBI" id="CHEBI:30616"/>
        <dbReference type="ChEBI" id="CHEBI:83421"/>
        <dbReference type="ChEBI" id="CHEBI:456216"/>
        <dbReference type="EC" id="2.7.11.1"/>
    </reaction>
</comment>
<evidence type="ECO:0000256" key="6">
    <source>
        <dbReference type="ARBA" id="ARBA00019973"/>
    </source>
</evidence>
<name>A0A9X0BKL0_9EURO</name>
<dbReference type="EC" id="2.7.11.1" evidence="4"/>
<keyword evidence="14" id="KW-1185">Reference proteome</keyword>
<evidence type="ECO:0000256" key="10">
    <source>
        <dbReference type="ARBA" id="ARBA00047899"/>
    </source>
</evidence>
<dbReference type="OrthoDB" id="1668230at2759"/>
<evidence type="ECO:0000313" key="14">
    <source>
        <dbReference type="Proteomes" id="UP001147760"/>
    </source>
</evidence>
<accession>A0A9X0BKL0</accession>
<reference evidence="13" key="1">
    <citation type="submission" date="2022-12" db="EMBL/GenBank/DDBJ databases">
        <authorList>
            <person name="Petersen C."/>
        </authorList>
    </citation>
    <scope>NUCLEOTIDE SEQUENCE</scope>
    <source>
        <strain evidence="13">IBT 17660</strain>
    </source>
</reference>
<proteinExistence type="predicted"/>
<dbReference type="InterPro" id="IPR008266">
    <property type="entry name" value="Tyr_kinase_AS"/>
</dbReference>
<dbReference type="PROSITE" id="PS50011">
    <property type="entry name" value="PROTEIN_KINASE_DOM"/>
    <property type="match status" value="1"/>
</dbReference>
<dbReference type="PROSITE" id="PS00109">
    <property type="entry name" value="PROTEIN_KINASE_TYR"/>
    <property type="match status" value="1"/>
</dbReference>
<keyword evidence="7" id="KW-0158">Chromosome</keyword>
<dbReference type="Proteomes" id="UP001147760">
    <property type="component" value="Unassembled WGS sequence"/>
</dbReference>
<dbReference type="GO" id="GO:0005524">
    <property type="term" value="F:ATP binding"/>
    <property type="evidence" value="ECO:0007669"/>
    <property type="project" value="InterPro"/>
</dbReference>
<reference evidence="13" key="2">
    <citation type="journal article" date="2023" name="IMA Fungus">
        <title>Comparative genomic study of the Penicillium genus elucidates a diverse pangenome and 15 lateral gene transfer events.</title>
        <authorList>
            <person name="Petersen C."/>
            <person name="Sorensen T."/>
            <person name="Nielsen M.R."/>
            <person name="Sondergaard T.E."/>
            <person name="Sorensen J.L."/>
            <person name="Fitzpatrick D.A."/>
            <person name="Frisvad J.C."/>
            <person name="Nielsen K.L."/>
        </authorList>
    </citation>
    <scope>NUCLEOTIDE SEQUENCE</scope>
    <source>
        <strain evidence="13">IBT 17660</strain>
    </source>
</reference>
<protein>
    <recommendedName>
        <fullName evidence="6">EKC/KEOPS complex subunit BUD32</fullName>
        <ecNumber evidence="4">2.7.11.1</ecNumber>
    </recommendedName>
    <alternativeName>
        <fullName evidence="8 9">Atypical Serine/threonine protein kinase BUD32</fullName>
    </alternativeName>
    <alternativeName>
        <fullName evidence="5">EKC/KEOPS complex subunit bud32</fullName>
    </alternativeName>
</protein>
<dbReference type="GO" id="GO:0044773">
    <property type="term" value="P:mitotic DNA damage checkpoint signaling"/>
    <property type="evidence" value="ECO:0007669"/>
    <property type="project" value="TreeGrafter"/>
</dbReference>
<dbReference type="Gene3D" id="1.10.510.10">
    <property type="entry name" value="Transferase(Phosphotransferase) domain 1"/>
    <property type="match status" value="1"/>
</dbReference>
<dbReference type="PANTHER" id="PTHR44167">
    <property type="entry name" value="OVARIAN-SPECIFIC SERINE/THREONINE-PROTEIN KINASE LOK-RELATED"/>
    <property type="match status" value="1"/>
</dbReference>
<comment type="catalytic activity">
    <reaction evidence="10">
        <text>L-threonyl-[protein] + ATP = O-phospho-L-threonyl-[protein] + ADP + H(+)</text>
        <dbReference type="Rhea" id="RHEA:46608"/>
        <dbReference type="Rhea" id="RHEA-COMP:11060"/>
        <dbReference type="Rhea" id="RHEA-COMP:11605"/>
        <dbReference type="ChEBI" id="CHEBI:15378"/>
        <dbReference type="ChEBI" id="CHEBI:30013"/>
        <dbReference type="ChEBI" id="CHEBI:30616"/>
        <dbReference type="ChEBI" id="CHEBI:61977"/>
        <dbReference type="ChEBI" id="CHEBI:456216"/>
        <dbReference type="EC" id="2.7.11.1"/>
    </reaction>
</comment>
<dbReference type="EMBL" id="JAPWDO010000005">
    <property type="protein sequence ID" value="KAJ5470664.1"/>
    <property type="molecule type" value="Genomic_DNA"/>
</dbReference>
<feature type="domain" description="Protein kinase" evidence="12">
    <location>
        <begin position="23"/>
        <end position="285"/>
    </location>
</feature>
<evidence type="ECO:0000256" key="2">
    <source>
        <dbReference type="ARBA" id="ARBA00004574"/>
    </source>
</evidence>
<evidence type="ECO:0000256" key="3">
    <source>
        <dbReference type="ARBA" id="ARBA00011534"/>
    </source>
</evidence>
<evidence type="ECO:0000256" key="11">
    <source>
        <dbReference type="ARBA" id="ARBA00048679"/>
    </source>
</evidence>
<evidence type="ECO:0000256" key="1">
    <source>
        <dbReference type="ARBA" id="ARBA00003747"/>
    </source>
</evidence>
<dbReference type="GO" id="GO:0000781">
    <property type="term" value="C:chromosome, telomeric region"/>
    <property type="evidence" value="ECO:0007669"/>
    <property type="project" value="UniProtKB-SubCell"/>
</dbReference>
<dbReference type="PANTHER" id="PTHR44167:SF24">
    <property type="entry name" value="SERINE_THREONINE-PROTEIN KINASE CHK2"/>
    <property type="match status" value="1"/>
</dbReference>
<dbReference type="Pfam" id="PF00069">
    <property type="entry name" value="Pkinase"/>
    <property type="match status" value="1"/>
</dbReference>
<dbReference type="GO" id="GO:0004674">
    <property type="term" value="F:protein serine/threonine kinase activity"/>
    <property type="evidence" value="ECO:0007669"/>
    <property type="project" value="UniProtKB-EC"/>
</dbReference>
<sequence>MSIMESPDAINIEKEIPVPYEPPLLGEVLGEGSTSRIARVAPGVIIKCPRFSWRHSKTAVDKWFVRDMKRSFEVEEQLLQILGQHPRIIEFKGISDDPFGLLFAEANDGNLQNYIYQHHASIDMSLRLKWRTQAAEAIELIHGKGVIHSDLRPENFLLHTDAIAGNELDLLLCDFGGSTNGEIDGRHLPDSGFFNPCYPPESTESTDVFSLGSIYYTIMTGPFKSLEEIVKYEEHVDALFASKRYPPVDGLAAGLVIQRCWTGEYAGLRALIEDQHSQFMKEINY</sequence>
<evidence type="ECO:0000256" key="9">
    <source>
        <dbReference type="ARBA" id="ARBA00033194"/>
    </source>
</evidence>